<dbReference type="PANTHER" id="PTHR48079:SF6">
    <property type="entry name" value="NAD(P)-BINDING DOMAIN-CONTAINING PROTEIN-RELATED"/>
    <property type="match status" value="1"/>
</dbReference>
<reference evidence="2" key="1">
    <citation type="journal article" date="2015" name="Genome Announc.">
        <title>Draft Genome Sequence of Tolypothrix boutellei Strain VB521301.</title>
        <authorList>
            <person name="Chandrababunaidu M.M."/>
            <person name="Singh D."/>
            <person name="Sen D."/>
            <person name="Bhan S."/>
            <person name="Das S."/>
            <person name="Gupta A."/>
            <person name="Adhikary S.P."/>
            <person name="Tripathy S."/>
        </authorList>
    </citation>
    <scope>NUCLEOTIDE SEQUENCE</scope>
    <source>
        <strain evidence="2">VB521301</strain>
    </source>
</reference>
<comment type="caution">
    <text evidence="2">The sequence shown here is derived from an EMBL/GenBank/DDBJ whole genome shotgun (WGS) entry which is preliminary data.</text>
</comment>
<dbReference type="InterPro" id="IPR036291">
    <property type="entry name" value="NAD(P)-bd_dom_sf"/>
</dbReference>
<protein>
    <submittedName>
        <fullName evidence="2">NAD(P)-dependent oxidoreductase</fullName>
    </submittedName>
</protein>
<dbReference type="GO" id="GO:0005737">
    <property type="term" value="C:cytoplasm"/>
    <property type="evidence" value="ECO:0007669"/>
    <property type="project" value="TreeGrafter"/>
</dbReference>
<accession>A0A8S9TD72</accession>
<dbReference type="AlphaFoldDB" id="A0A8S9TD72"/>
<dbReference type="InterPro" id="IPR051783">
    <property type="entry name" value="NAD(P)-dependent_oxidoreduct"/>
</dbReference>
<feature type="domain" description="NAD-dependent epimerase/dehydratase" evidence="1">
    <location>
        <begin position="3"/>
        <end position="244"/>
    </location>
</feature>
<dbReference type="RefSeq" id="WP_038077307.1">
    <property type="nucleotide sequence ID" value="NZ_JHEG04000001.1"/>
</dbReference>
<name>A0A8S9TD72_9CYAN</name>
<evidence type="ECO:0000313" key="3">
    <source>
        <dbReference type="Proteomes" id="UP000029738"/>
    </source>
</evidence>
<organism evidence="2 3">
    <name type="scientific">Tolypothrix bouteillei VB521301</name>
    <dbReference type="NCBI Taxonomy" id="1479485"/>
    <lineage>
        <taxon>Bacteria</taxon>
        <taxon>Bacillati</taxon>
        <taxon>Cyanobacteriota</taxon>
        <taxon>Cyanophyceae</taxon>
        <taxon>Nostocales</taxon>
        <taxon>Tolypothrichaceae</taxon>
        <taxon>Tolypothrix</taxon>
    </lineage>
</organism>
<dbReference type="Pfam" id="PF01370">
    <property type="entry name" value="Epimerase"/>
    <property type="match status" value="1"/>
</dbReference>
<dbReference type="InterPro" id="IPR001509">
    <property type="entry name" value="Epimerase_deHydtase"/>
</dbReference>
<proteinExistence type="predicted"/>
<dbReference type="Proteomes" id="UP000029738">
    <property type="component" value="Unassembled WGS sequence"/>
</dbReference>
<evidence type="ECO:0000259" key="1">
    <source>
        <dbReference type="Pfam" id="PF01370"/>
    </source>
</evidence>
<gene>
    <name evidence="2" type="ORF">DA73_0400037215</name>
</gene>
<keyword evidence="3" id="KW-1185">Reference proteome</keyword>
<sequence>MKIFIAGATGAIGRPLVTGLVAAGHEVIGMTRTAQKAHVLSELGAKPVVVDAFDAVAVRTAMIQAQPEVVIEQLTSLPQTYTRASMTAAAELDARLRKEGGANVQAAAQAAGVRRYIIQSSAFWYAPGEGLATEETPFAFDATPAIALWAAPFGSIASGTRVYADTEHRVLSATNLEGIALRYGFFYGPGTWFSKDGDVANQVRQQQYPIVGEGKGVWSWVHIEDVAQATIATVHQGTPGIYNINDDQPVELRVWLSALARTLGAQPPVRVTEEEAERAQGSDAVYYANHLRGASNAKAKRELNWQPRPLEWLAEVSAL</sequence>
<dbReference type="PANTHER" id="PTHR48079">
    <property type="entry name" value="PROTEIN YEEZ"/>
    <property type="match status" value="1"/>
</dbReference>
<dbReference type="SUPFAM" id="SSF51735">
    <property type="entry name" value="NAD(P)-binding Rossmann-fold domains"/>
    <property type="match status" value="1"/>
</dbReference>
<dbReference type="GO" id="GO:0004029">
    <property type="term" value="F:aldehyde dehydrogenase (NAD+) activity"/>
    <property type="evidence" value="ECO:0007669"/>
    <property type="project" value="TreeGrafter"/>
</dbReference>
<dbReference type="Gene3D" id="3.40.50.720">
    <property type="entry name" value="NAD(P)-binding Rossmann-like Domain"/>
    <property type="match status" value="1"/>
</dbReference>
<reference evidence="2" key="2">
    <citation type="submission" date="2019-11" db="EMBL/GenBank/DDBJ databases">
        <title>Improved Assembly of Tolypothrix boutellei genome.</title>
        <authorList>
            <person name="Sarangi A.N."/>
            <person name="Mukherjee M."/>
            <person name="Ghosh S."/>
            <person name="Singh D."/>
            <person name="Das A."/>
            <person name="Kant S."/>
            <person name="Prusty A."/>
            <person name="Tripathy S."/>
        </authorList>
    </citation>
    <scope>NUCLEOTIDE SEQUENCE</scope>
    <source>
        <strain evidence="2">VB521301</strain>
    </source>
</reference>
<dbReference type="EMBL" id="JHEG04000001">
    <property type="protein sequence ID" value="KAF3890470.1"/>
    <property type="molecule type" value="Genomic_DNA"/>
</dbReference>
<evidence type="ECO:0000313" key="2">
    <source>
        <dbReference type="EMBL" id="KAF3890470.1"/>
    </source>
</evidence>